<dbReference type="EMBL" id="CDPU01000002">
    <property type="protein sequence ID" value="CEO45359.1"/>
    <property type="molecule type" value="Genomic_DNA"/>
</dbReference>
<gene>
    <name evidence="2" type="ORF">BN869_000001414_1</name>
</gene>
<name>A0A0B7JKT5_BIOOC</name>
<feature type="non-terminal residue" evidence="2">
    <location>
        <position position="1"/>
    </location>
</feature>
<organism evidence="2">
    <name type="scientific">Bionectria ochroleuca</name>
    <name type="common">Gliocladium roseum</name>
    <dbReference type="NCBI Taxonomy" id="29856"/>
    <lineage>
        <taxon>Eukaryota</taxon>
        <taxon>Fungi</taxon>
        <taxon>Dikarya</taxon>
        <taxon>Ascomycota</taxon>
        <taxon>Pezizomycotina</taxon>
        <taxon>Sordariomycetes</taxon>
        <taxon>Hypocreomycetidae</taxon>
        <taxon>Hypocreales</taxon>
        <taxon>Bionectriaceae</taxon>
        <taxon>Clonostachys</taxon>
    </lineage>
</organism>
<proteinExistence type="predicted"/>
<sequence length="116" mass="13362">RSRNTSESTATDTIQCPPTENLHRAISHNDSIITGQCIHTWIYYPLSARQERATVTPINRVRRLPLSTRKRSNTKRSSPASDFWPSDQTRRRRRRGNYDDDTTTANLSPPHSKCII</sequence>
<evidence type="ECO:0000313" key="2">
    <source>
        <dbReference type="EMBL" id="CEO45359.1"/>
    </source>
</evidence>
<accession>A0A0B7JKT5</accession>
<dbReference type="AlphaFoldDB" id="A0A0B7JKT5"/>
<feature type="compositionally biased region" description="Basic residues" evidence="1">
    <location>
        <begin position="62"/>
        <end position="74"/>
    </location>
</feature>
<evidence type="ECO:0000256" key="1">
    <source>
        <dbReference type="SAM" id="MobiDB-lite"/>
    </source>
</evidence>
<protein>
    <submittedName>
        <fullName evidence="2">Uncharacterized protein</fullName>
    </submittedName>
</protein>
<feature type="region of interest" description="Disordered" evidence="1">
    <location>
        <begin position="62"/>
        <end position="116"/>
    </location>
</feature>
<reference evidence="2" key="1">
    <citation type="submission" date="2015-01" db="EMBL/GenBank/DDBJ databases">
        <authorList>
            <person name="Durling Mikael"/>
        </authorList>
    </citation>
    <scope>NUCLEOTIDE SEQUENCE</scope>
</reference>